<evidence type="ECO:0000256" key="4">
    <source>
        <dbReference type="ARBA" id="ARBA00022842"/>
    </source>
</evidence>
<dbReference type="PANTHER" id="PTHR46193:SF18">
    <property type="entry name" value="HEXITOL PHOSPHATASE B"/>
    <property type="match status" value="1"/>
</dbReference>
<dbReference type="SFLD" id="SFLDG01129">
    <property type="entry name" value="C1.5:_HAD__Beta-PGM__Phosphata"/>
    <property type="match status" value="1"/>
</dbReference>
<dbReference type="SUPFAM" id="SSF56784">
    <property type="entry name" value="HAD-like"/>
    <property type="match status" value="1"/>
</dbReference>
<dbReference type="Gene3D" id="3.40.50.1000">
    <property type="entry name" value="HAD superfamily/HAD-like"/>
    <property type="match status" value="1"/>
</dbReference>
<reference evidence="6" key="1">
    <citation type="submission" date="2017-02" db="EMBL/GenBank/DDBJ databases">
        <authorList>
            <person name="Regsiter A."/>
            <person name="William W."/>
        </authorList>
    </citation>
    <scope>NUCLEOTIDE SEQUENCE</scope>
    <source>
        <strain evidence="6">BdmA 4</strain>
    </source>
</reference>
<sequence length="245" mass="26007">MKSNSSSHAGRSAFRAVLFDMDGVLVDSERLIAEAARRMFAERYGLEVQYEDFTPFVGAGENRYIGGVAERYGLSIDIVSAKAWTYEIYGQLARQHGAGMRAMPGAVDYVRACRAYGLKTALASAADRVKVLINLDYLGLTPDEFDTMLTGGDVTHKKPHPEIYLSAAERLGAAPSACIVVEDAVNGTIAGVRAGARVLGITSSFPEGALRKAGASWTAPDLARAPLPWKLTAVPVVGEPSGGGL</sequence>
<evidence type="ECO:0000256" key="2">
    <source>
        <dbReference type="ARBA" id="ARBA00006171"/>
    </source>
</evidence>
<dbReference type="InterPro" id="IPR006439">
    <property type="entry name" value="HAD-SF_hydro_IA"/>
</dbReference>
<keyword evidence="5" id="KW-0119">Carbohydrate metabolism</keyword>
<keyword evidence="3" id="KW-0479">Metal-binding</keyword>
<dbReference type="InterPro" id="IPR023198">
    <property type="entry name" value="PGP-like_dom2"/>
</dbReference>
<keyword evidence="6" id="KW-0378">Hydrolase</keyword>
<dbReference type="PANTHER" id="PTHR46193">
    <property type="entry name" value="6-PHOSPHOGLUCONATE PHOSPHATASE"/>
    <property type="match status" value="1"/>
</dbReference>
<comment type="similarity">
    <text evidence="2">Belongs to the HAD-like hydrolase superfamily. CbbY/CbbZ/Gph/YieH family.</text>
</comment>
<dbReference type="GO" id="GO:0046872">
    <property type="term" value="F:metal ion binding"/>
    <property type="evidence" value="ECO:0007669"/>
    <property type="project" value="UniProtKB-KW"/>
</dbReference>
<dbReference type="EMBL" id="FWDO01000005">
    <property type="protein sequence ID" value="SLM19024.1"/>
    <property type="molecule type" value="Genomic_DNA"/>
</dbReference>
<keyword evidence="4" id="KW-0460">Magnesium</keyword>
<dbReference type="Pfam" id="PF00702">
    <property type="entry name" value="Hydrolase"/>
    <property type="match status" value="1"/>
</dbReference>
<proteinExistence type="inferred from homology"/>
<evidence type="ECO:0000256" key="3">
    <source>
        <dbReference type="ARBA" id="ARBA00022723"/>
    </source>
</evidence>
<comment type="cofactor">
    <cofactor evidence="1">
        <name>Mg(2+)</name>
        <dbReference type="ChEBI" id="CHEBI:18420"/>
    </cofactor>
</comment>
<dbReference type="InterPro" id="IPR023214">
    <property type="entry name" value="HAD_sf"/>
</dbReference>
<dbReference type="InterPro" id="IPR051600">
    <property type="entry name" value="Beta-PGM-like"/>
</dbReference>
<evidence type="ECO:0000256" key="5">
    <source>
        <dbReference type="ARBA" id="ARBA00023277"/>
    </source>
</evidence>
<dbReference type="NCBIfam" id="TIGR01509">
    <property type="entry name" value="HAD-SF-IA-v3"/>
    <property type="match status" value="1"/>
</dbReference>
<dbReference type="SFLD" id="SFLDG01135">
    <property type="entry name" value="C1.5.6:_HAD__Beta-PGM__Phospha"/>
    <property type="match status" value="1"/>
</dbReference>
<name>A0A3P3XS92_9SPIR</name>
<organism evidence="6">
    <name type="scientific">uncultured spirochete</name>
    <dbReference type="NCBI Taxonomy" id="156406"/>
    <lineage>
        <taxon>Bacteria</taxon>
        <taxon>Pseudomonadati</taxon>
        <taxon>Spirochaetota</taxon>
        <taxon>Spirochaetia</taxon>
        <taxon>Spirochaetales</taxon>
        <taxon>environmental samples</taxon>
    </lineage>
</organism>
<dbReference type="InterPro" id="IPR036412">
    <property type="entry name" value="HAD-like_sf"/>
</dbReference>
<evidence type="ECO:0000313" key="6">
    <source>
        <dbReference type="EMBL" id="SLM19024.1"/>
    </source>
</evidence>
<protein>
    <submittedName>
        <fullName evidence="6">HAD-superfamily hydrolase, subfamily IA, variant 3</fullName>
    </submittedName>
</protein>
<dbReference type="AlphaFoldDB" id="A0A3P3XS92"/>
<dbReference type="Gene3D" id="1.10.150.240">
    <property type="entry name" value="Putative phosphatase, domain 2"/>
    <property type="match status" value="1"/>
</dbReference>
<dbReference type="PRINTS" id="PR00413">
    <property type="entry name" value="HADHALOGNASE"/>
</dbReference>
<gene>
    <name evidence="6" type="ORF">SPIRO4BDMA_50539</name>
</gene>
<accession>A0A3P3XS92</accession>
<dbReference type="CDD" id="cd07505">
    <property type="entry name" value="HAD_BPGM-like"/>
    <property type="match status" value="1"/>
</dbReference>
<evidence type="ECO:0000256" key="1">
    <source>
        <dbReference type="ARBA" id="ARBA00001946"/>
    </source>
</evidence>
<dbReference type="SFLD" id="SFLDS00003">
    <property type="entry name" value="Haloacid_Dehalogenase"/>
    <property type="match status" value="1"/>
</dbReference>
<dbReference type="GO" id="GO:0016787">
    <property type="term" value="F:hydrolase activity"/>
    <property type="evidence" value="ECO:0007669"/>
    <property type="project" value="UniProtKB-KW"/>
</dbReference>